<dbReference type="InterPro" id="IPR013595">
    <property type="entry name" value="Pept_S33_TAP-like_C"/>
</dbReference>
<keyword evidence="6" id="KW-1185">Reference proteome</keyword>
<keyword evidence="2 5" id="KW-0378">Hydrolase</keyword>
<evidence type="ECO:0000256" key="2">
    <source>
        <dbReference type="ARBA" id="ARBA00022801"/>
    </source>
</evidence>
<feature type="domain" description="AB hydrolase-1" evidence="3">
    <location>
        <begin position="51"/>
        <end position="235"/>
    </location>
</feature>
<accession>A0A165P2K9</accession>
<dbReference type="InterPro" id="IPR029058">
    <property type="entry name" value="AB_hydrolase_fold"/>
</dbReference>
<feature type="domain" description="Peptidase S33 tripeptidyl aminopeptidase-like C-terminal" evidence="4">
    <location>
        <begin position="383"/>
        <end position="476"/>
    </location>
</feature>
<dbReference type="Pfam" id="PF08386">
    <property type="entry name" value="Abhydrolase_4"/>
    <property type="match status" value="1"/>
</dbReference>
<organism evidence="5 6">
    <name type="scientific">Exidia glandulosa HHB12029</name>
    <dbReference type="NCBI Taxonomy" id="1314781"/>
    <lineage>
        <taxon>Eukaryota</taxon>
        <taxon>Fungi</taxon>
        <taxon>Dikarya</taxon>
        <taxon>Basidiomycota</taxon>
        <taxon>Agaricomycotina</taxon>
        <taxon>Agaricomycetes</taxon>
        <taxon>Auriculariales</taxon>
        <taxon>Exidiaceae</taxon>
        <taxon>Exidia</taxon>
    </lineage>
</organism>
<protein>
    <submittedName>
        <fullName evidence="5">Alpha/beta-hydrolase</fullName>
    </submittedName>
</protein>
<evidence type="ECO:0000259" key="3">
    <source>
        <dbReference type="Pfam" id="PF00561"/>
    </source>
</evidence>
<dbReference type="STRING" id="1314781.A0A165P2K9"/>
<evidence type="ECO:0000313" key="5">
    <source>
        <dbReference type="EMBL" id="KZW01554.1"/>
    </source>
</evidence>
<dbReference type="SUPFAM" id="SSF53474">
    <property type="entry name" value="alpha/beta-Hydrolases"/>
    <property type="match status" value="1"/>
</dbReference>
<dbReference type="InterPro" id="IPR000073">
    <property type="entry name" value="AB_hydrolase_1"/>
</dbReference>
<comment type="similarity">
    <text evidence="1">Belongs to the peptidase S33 family.</text>
</comment>
<sequence length="486" mass="51408">MPCFNGQQCSRLNLPLDYSEPSGPKIQVALQKISATDEANFQGTIIVGAPGGAGTSFLSSAGGLLTQIFGPTFDILALDPRGNGATTPLAQCFGTAQQSDAWALTEVKVLRLGDNSIAKARARDQVVGALCAEKLGGNGTEGPDASIEGLGVGRFMDTASVATDVHVILEKLGQDKLFYFGASYGTLLGQYFAALYPHKVGRMILDGVIDGENWQQAGNFDAVRDADRVLDAFFNDCVAAGATKCAIWEHTADAVEKRAARILSSVSNEPIPVPNATTGPEIVTEDDALAFMIQQFFVPVSGFPVISNVLSALEQRDAAALSQLPFFTSDEGVVPWLQRNQFMSAAACTDFPEMSDSLSDEIALIRNITTLSKLAGLLGTARLRISCGAWRIRAKARYTGPVAAKLDVPVLVVSNKFDPATPLASARAVVSRFGGMRLLVQDTVGHTAVLSLSECVSSAMRVYMTEGKLPPAGTVCQPDVVPLVNS</sequence>
<dbReference type="Gene3D" id="3.40.50.1820">
    <property type="entry name" value="alpha/beta hydrolase"/>
    <property type="match status" value="1"/>
</dbReference>
<dbReference type="InterPro" id="IPR051601">
    <property type="entry name" value="Serine_prot/Carboxylest_S33"/>
</dbReference>
<dbReference type="PANTHER" id="PTHR43248:SF25">
    <property type="entry name" value="AB HYDROLASE-1 DOMAIN-CONTAINING PROTEIN-RELATED"/>
    <property type="match status" value="1"/>
</dbReference>
<dbReference type="AlphaFoldDB" id="A0A165P2K9"/>
<evidence type="ECO:0000259" key="4">
    <source>
        <dbReference type="Pfam" id="PF08386"/>
    </source>
</evidence>
<gene>
    <name evidence="5" type="ORF">EXIGLDRAFT_830023</name>
</gene>
<proteinExistence type="inferred from homology"/>
<dbReference type="EMBL" id="KV425893">
    <property type="protein sequence ID" value="KZW01554.1"/>
    <property type="molecule type" value="Genomic_DNA"/>
</dbReference>
<evidence type="ECO:0000313" key="6">
    <source>
        <dbReference type="Proteomes" id="UP000077266"/>
    </source>
</evidence>
<name>A0A165P2K9_EXIGL</name>
<dbReference type="InParanoid" id="A0A165P2K9"/>
<dbReference type="GO" id="GO:0016787">
    <property type="term" value="F:hydrolase activity"/>
    <property type="evidence" value="ECO:0007669"/>
    <property type="project" value="UniProtKB-KW"/>
</dbReference>
<reference evidence="5 6" key="1">
    <citation type="journal article" date="2016" name="Mol. Biol. Evol.">
        <title>Comparative Genomics of Early-Diverging Mushroom-Forming Fungi Provides Insights into the Origins of Lignocellulose Decay Capabilities.</title>
        <authorList>
            <person name="Nagy L.G."/>
            <person name="Riley R."/>
            <person name="Tritt A."/>
            <person name="Adam C."/>
            <person name="Daum C."/>
            <person name="Floudas D."/>
            <person name="Sun H."/>
            <person name="Yadav J.S."/>
            <person name="Pangilinan J."/>
            <person name="Larsson K.H."/>
            <person name="Matsuura K."/>
            <person name="Barry K."/>
            <person name="Labutti K."/>
            <person name="Kuo R."/>
            <person name="Ohm R.A."/>
            <person name="Bhattacharya S.S."/>
            <person name="Shirouzu T."/>
            <person name="Yoshinaga Y."/>
            <person name="Martin F.M."/>
            <person name="Grigoriev I.V."/>
            <person name="Hibbett D.S."/>
        </authorList>
    </citation>
    <scope>NUCLEOTIDE SEQUENCE [LARGE SCALE GENOMIC DNA]</scope>
    <source>
        <strain evidence="5 6">HHB12029</strain>
    </source>
</reference>
<dbReference type="Proteomes" id="UP000077266">
    <property type="component" value="Unassembled WGS sequence"/>
</dbReference>
<evidence type="ECO:0000256" key="1">
    <source>
        <dbReference type="ARBA" id="ARBA00010088"/>
    </source>
</evidence>
<dbReference type="Pfam" id="PF00561">
    <property type="entry name" value="Abhydrolase_1"/>
    <property type="match status" value="1"/>
</dbReference>
<dbReference type="OrthoDB" id="425534at2759"/>
<dbReference type="PANTHER" id="PTHR43248">
    <property type="entry name" value="2-SUCCINYL-6-HYDROXY-2,4-CYCLOHEXADIENE-1-CARBOXYLATE SYNTHASE"/>
    <property type="match status" value="1"/>
</dbReference>